<dbReference type="AlphaFoldDB" id="A0A1H3CZS0"/>
<dbReference type="PANTHER" id="PTHR30055:SF235">
    <property type="entry name" value="TRANSCRIPTIONAL REGULATORY PROTEIN"/>
    <property type="match status" value="1"/>
</dbReference>
<feature type="domain" description="HTH tetR-type" evidence="3">
    <location>
        <begin position="4"/>
        <end position="64"/>
    </location>
</feature>
<dbReference type="SUPFAM" id="SSF46689">
    <property type="entry name" value="Homeodomain-like"/>
    <property type="match status" value="1"/>
</dbReference>
<dbReference type="PRINTS" id="PR00455">
    <property type="entry name" value="HTHTETR"/>
</dbReference>
<dbReference type="PROSITE" id="PS50977">
    <property type="entry name" value="HTH_TETR_2"/>
    <property type="match status" value="1"/>
</dbReference>
<proteinExistence type="predicted"/>
<dbReference type="RefSeq" id="WP_091289319.1">
    <property type="nucleotide sequence ID" value="NZ_FNON01000003.1"/>
</dbReference>
<dbReference type="InterPro" id="IPR001647">
    <property type="entry name" value="HTH_TetR"/>
</dbReference>
<sequence>MNDDSAKERILLAAEELFAESGFDATPTSRIAERAGVPKGLVHYYFRRKPDLLTALVERLPDERVEPEHVVVPGDIASSLHKLVAELDRRLSGSRVLSHLLWREADTHLAVRDALHERFQALVRQVRAVIVAAAGCRLERADIDSASGLLARAVSYRHSVARHSDDDIPGELEQELAFIADALTAKAQ</sequence>
<dbReference type="Proteomes" id="UP000199515">
    <property type="component" value="Unassembled WGS sequence"/>
</dbReference>
<keyword evidence="5" id="KW-1185">Reference proteome</keyword>
<evidence type="ECO:0000313" key="4">
    <source>
        <dbReference type="EMBL" id="SDX59712.1"/>
    </source>
</evidence>
<dbReference type="GO" id="GO:0000976">
    <property type="term" value="F:transcription cis-regulatory region binding"/>
    <property type="evidence" value="ECO:0007669"/>
    <property type="project" value="TreeGrafter"/>
</dbReference>
<dbReference type="OrthoDB" id="2356263at2"/>
<protein>
    <submittedName>
        <fullName evidence="4">DNA-binding transcriptional regulator, AcrR family</fullName>
    </submittedName>
</protein>
<evidence type="ECO:0000256" key="2">
    <source>
        <dbReference type="PROSITE-ProRule" id="PRU00335"/>
    </source>
</evidence>
<dbReference type="STRING" id="589385.SAMN05421504_103210"/>
<dbReference type="PANTHER" id="PTHR30055">
    <property type="entry name" value="HTH-TYPE TRANSCRIPTIONAL REGULATOR RUTR"/>
    <property type="match status" value="1"/>
</dbReference>
<dbReference type="InterPro" id="IPR009057">
    <property type="entry name" value="Homeodomain-like_sf"/>
</dbReference>
<reference evidence="4 5" key="1">
    <citation type="submission" date="2016-10" db="EMBL/GenBank/DDBJ databases">
        <authorList>
            <person name="de Groot N.N."/>
        </authorList>
    </citation>
    <scope>NUCLEOTIDE SEQUENCE [LARGE SCALE GENOMIC DNA]</scope>
    <source>
        <strain evidence="4 5">CPCC 202699</strain>
    </source>
</reference>
<organism evidence="4 5">
    <name type="scientific">Amycolatopsis xylanica</name>
    <dbReference type="NCBI Taxonomy" id="589385"/>
    <lineage>
        <taxon>Bacteria</taxon>
        <taxon>Bacillati</taxon>
        <taxon>Actinomycetota</taxon>
        <taxon>Actinomycetes</taxon>
        <taxon>Pseudonocardiales</taxon>
        <taxon>Pseudonocardiaceae</taxon>
        <taxon>Amycolatopsis</taxon>
    </lineage>
</organism>
<evidence type="ECO:0000256" key="1">
    <source>
        <dbReference type="ARBA" id="ARBA00023125"/>
    </source>
</evidence>
<keyword evidence="1 2" id="KW-0238">DNA-binding</keyword>
<dbReference type="InterPro" id="IPR050109">
    <property type="entry name" value="HTH-type_TetR-like_transc_reg"/>
</dbReference>
<feature type="DNA-binding region" description="H-T-H motif" evidence="2">
    <location>
        <begin position="27"/>
        <end position="46"/>
    </location>
</feature>
<evidence type="ECO:0000313" key="5">
    <source>
        <dbReference type="Proteomes" id="UP000199515"/>
    </source>
</evidence>
<evidence type="ECO:0000259" key="3">
    <source>
        <dbReference type="PROSITE" id="PS50977"/>
    </source>
</evidence>
<dbReference type="Pfam" id="PF00440">
    <property type="entry name" value="TetR_N"/>
    <property type="match status" value="1"/>
</dbReference>
<dbReference type="Gene3D" id="1.10.357.10">
    <property type="entry name" value="Tetracycline Repressor, domain 2"/>
    <property type="match status" value="1"/>
</dbReference>
<gene>
    <name evidence="4" type="ORF">SAMN05421504_103210</name>
</gene>
<accession>A0A1H3CZS0</accession>
<dbReference type="EMBL" id="FNON01000003">
    <property type="protein sequence ID" value="SDX59712.1"/>
    <property type="molecule type" value="Genomic_DNA"/>
</dbReference>
<name>A0A1H3CZS0_9PSEU</name>
<dbReference type="GO" id="GO:0003700">
    <property type="term" value="F:DNA-binding transcription factor activity"/>
    <property type="evidence" value="ECO:0007669"/>
    <property type="project" value="TreeGrafter"/>
</dbReference>